<reference evidence="3 4" key="1">
    <citation type="submission" date="2019-01" db="EMBL/GenBank/DDBJ databases">
        <title>Spirosoma flava sp. nov., a propanil-degrading bacterium isolated from herbicide-contaminated soil.</title>
        <authorList>
            <person name="Zhang L."/>
            <person name="Jiang J.-D."/>
        </authorList>
    </citation>
    <scope>NUCLEOTIDE SEQUENCE [LARGE SCALE GENOMIC DNA]</scope>
    <source>
        <strain evidence="3 4">TY50</strain>
    </source>
</reference>
<gene>
    <name evidence="3" type="ORF">EQG79_27765</name>
</gene>
<feature type="domain" description="IPT/TIG" evidence="2">
    <location>
        <begin position="27"/>
        <end position="105"/>
    </location>
</feature>
<dbReference type="PANTHER" id="PTHR31341">
    <property type="entry name" value="IPT/TIG DOMAIN-CONTAINING PROTEIN-RELATED-RELATED"/>
    <property type="match status" value="1"/>
</dbReference>
<dbReference type="AlphaFoldDB" id="A0A4Q2UEZ8"/>
<feature type="domain" description="IPT/TIG" evidence="2">
    <location>
        <begin position="436"/>
        <end position="518"/>
    </location>
</feature>
<dbReference type="Gene3D" id="2.60.40.10">
    <property type="entry name" value="Immunoglobulins"/>
    <property type="match status" value="11"/>
</dbReference>
<accession>A0A4Q2UEZ8</accession>
<feature type="domain" description="IPT/TIG" evidence="2">
    <location>
        <begin position="771"/>
        <end position="856"/>
    </location>
</feature>
<dbReference type="InterPro" id="IPR052014">
    <property type="entry name" value="Dictyostelium_Tiger"/>
</dbReference>
<dbReference type="InterPro" id="IPR014756">
    <property type="entry name" value="Ig_E-set"/>
</dbReference>
<feature type="domain" description="IPT/TIG" evidence="2">
    <location>
        <begin position="188"/>
        <end position="268"/>
    </location>
</feature>
<sequence length="1146" mass="122098">MNKSVLLILVNLLILFCTVSCKEKKYPPQLTAVSPTAAPIGADITLSGSQFGEDPAVTIAGQTVPTKTRADNAITLTLPRLPIGPTTIRVQNADGTSSPLPFTVLQPLPQLSSVEPANGLPATTVRIRGDYLDQLKAVRFGNTTAELVGTGSATEISVKVPSLGRGPVPISVETAGGTSQANFIVAATPELTGFSPKRAIVGQEITLSGKNLLDGVVSLNGQPIDKTKTSVQDNQIRFSLPPTASSGRLTVTVFDKLSATTPDSLIIIPPPLIDATGLSLTEGIRGDKLTLTGRNLLDVTTVSFGGTPATGLRVLSNTQLELTVPERSQSGETPLTVTSPGGTTEAPQKFLMLLAPAELTADPDRQGRGKDITVRGRNLHRITQASLNGKAATITGRTEGSELKLTVPADATTGRLILTNRAGSGTSGRNLTVVLKPVLTELSPTRAPVGGLVTIRGNYLLGARVFFATDQTPTAVALEKNDDDEISFRVPAFAKDGAIRVWNNESGEYTDTPVFNVILSPGVTSVASEYNNNEGFVGEKVILSGQNFDECAVRFEGSSQNAENVETPTRVRLAVRIPPDARTGKIRVFNTRYSTESPSEFQIIGKPNITDINPNRARAGQSLIIKGTSLKRIDDVKIGGQAVAKSAFSENAEGTQLTVTVPDAALRGRIYAHNKAGSDEHSGENFTIVRKPRIDDFSPRRQVVGGLVTIRGDYLYGARVSFGGREATEYPKLNFDDEIIAKVPDGASDGAIRVTNLVDAEQRDGFSVVRAPVISGFSPANGSRGAEVTITGQYLDAVTEVRFSGGGSTPAQILDKNSGSLRVRVPENAVTGTICVNGDAGQRCSGNAFTVNLILPTIDKSRCVPTGVIPGSALTLRGTNFGTVSQVRFTSGTVARDQFIRIAADEITLKVPANTQSGLVQLVNENGAGPGVQFDVVAGGDGLNAGNISTGTTNLTGINFLSRLCNPWVYQRFNITHAPTLGTTSRTFFQFLYENCNAGVSGCTTKDCSDNQRSYDQKETIGQRSYRVFGTVYYASAASACDPAFYDTFKNFYPNNNDPNFKYRFCDGFPGYEYTLKFELSSSSGPLKEGKNTDLYTGLVIMEVRRFGNLNPESVLMGSRARDGVFYLTDVANTSRKAQIRLCPEN</sequence>
<feature type="domain" description="IPT/TIG" evidence="2">
    <location>
        <begin position="691"/>
        <end position="769"/>
    </location>
</feature>
<keyword evidence="4" id="KW-1185">Reference proteome</keyword>
<proteinExistence type="predicted"/>
<evidence type="ECO:0000313" key="3">
    <source>
        <dbReference type="EMBL" id="RYC66902.1"/>
    </source>
</evidence>
<evidence type="ECO:0000313" key="4">
    <source>
        <dbReference type="Proteomes" id="UP000290407"/>
    </source>
</evidence>
<dbReference type="RefSeq" id="WP_129606020.1">
    <property type="nucleotide sequence ID" value="NZ_SBLB01000011.1"/>
</dbReference>
<comment type="caution">
    <text evidence="3">The sequence shown here is derived from an EMBL/GenBank/DDBJ whole genome shotgun (WGS) entry which is preliminary data.</text>
</comment>
<evidence type="ECO:0000259" key="2">
    <source>
        <dbReference type="SMART" id="SM00429"/>
    </source>
</evidence>
<protein>
    <recommendedName>
        <fullName evidence="2">IPT/TIG domain-containing protein</fullName>
    </recommendedName>
</protein>
<dbReference type="SMART" id="SM00429">
    <property type="entry name" value="IPT"/>
    <property type="match status" value="8"/>
</dbReference>
<dbReference type="SUPFAM" id="SSF81296">
    <property type="entry name" value="E set domains"/>
    <property type="match status" value="9"/>
</dbReference>
<dbReference type="PANTHER" id="PTHR31341:SF12">
    <property type="entry name" value="IPT_TIG DOMAIN-CONTAINING PROTEIN"/>
    <property type="match status" value="1"/>
</dbReference>
<keyword evidence="1" id="KW-0325">Glycoprotein</keyword>
<dbReference type="InterPro" id="IPR013783">
    <property type="entry name" value="Ig-like_fold"/>
</dbReference>
<organism evidence="3 4">
    <name type="scientific">Spirosoma sordidisoli</name>
    <dbReference type="NCBI Taxonomy" id="2502893"/>
    <lineage>
        <taxon>Bacteria</taxon>
        <taxon>Pseudomonadati</taxon>
        <taxon>Bacteroidota</taxon>
        <taxon>Cytophagia</taxon>
        <taxon>Cytophagales</taxon>
        <taxon>Cytophagaceae</taxon>
        <taxon>Spirosoma</taxon>
    </lineage>
</organism>
<evidence type="ECO:0000256" key="1">
    <source>
        <dbReference type="ARBA" id="ARBA00023180"/>
    </source>
</evidence>
<name>A0A4Q2UEZ8_9BACT</name>
<dbReference type="Proteomes" id="UP000290407">
    <property type="component" value="Unassembled WGS sequence"/>
</dbReference>
<dbReference type="EMBL" id="SBLB01000011">
    <property type="protein sequence ID" value="RYC66902.1"/>
    <property type="molecule type" value="Genomic_DNA"/>
</dbReference>
<feature type="domain" description="IPT/TIG" evidence="2">
    <location>
        <begin position="270"/>
        <end position="353"/>
    </location>
</feature>
<dbReference type="Pfam" id="PF01833">
    <property type="entry name" value="TIG"/>
    <property type="match status" value="5"/>
</dbReference>
<dbReference type="CDD" id="cd00102">
    <property type="entry name" value="IPT"/>
    <property type="match status" value="1"/>
</dbReference>
<feature type="domain" description="IPT/TIG" evidence="2">
    <location>
        <begin position="108"/>
        <end position="186"/>
    </location>
</feature>
<feature type="domain" description="IPT/TIG" evidence="2">
    <location>
        <begin position="606"/>
        <end position="689"/>
    </location>
</feature>
<dbReference type="InterPro" id="IPR002909">
    <property type="entry name" value="IPT_dom"/>
</dbReference>